<dbReference type="Pfam" id="PF00669">
    <property type="entry name" value="Flagellin_N"/>
    <property type="match status" value="1"/>
</dbReference>
<evidence type="ECO:0000256" key="3">
    <source>
        <dbReference type="RuleBase" id="RU362073"/>
    </source>
</evidence>
<comment type="subcellular location">
    <subcellularLocation>
        <location evidence="3">Secreted</location>
    </subcellularLocation>
    <subcellularLocation>
        <location evidence="3">Bacterial flagellum</location>
    </subcellularLocation>
</comment>
<evidence type="ECO:0000313" key="7">
    <source>
        <dbReference type="Proteomes" id="UP000289411"/>
    </source>
</evidence>
<dbReference type="SUPFAM" id="SSF64518">
    <property type="entry name" value="Phase 1 flagellin"/>
    <property type="match status" value="1"/>
</dbReference>
<dbReference type="GO" id="GO:0005198">
    <property type="term" value="F:structural molecule activity"/>
    <property type="evidence" value="ECO:0007669"/>
    <property type="project" value="UniProtKB-UniRule"/>
</dbReference>
<organism evidence="6 7">
    <name type="scientific">Lichenibacterium ramalinae</name>
    <dbReference type="NCBI Taxonomy" id="2316527"/>
    <lineage>
        <taxon>Bacteria</taxon>
        <taxon>Pseudomonadati</taxon>
        <taxon>Pseudomonadota</taxon>
        <taxon>Alphaproteobacteria</taxon>
        <taxon>Hyphomicrobiales</taxon>
        <taxon>Lichenihabitantaceae</taxon>
        <taxon>Lichenibacterium</taxon>
    </lineage>
</organism>
<reference evidence="6 7" key="1">
    <citation type="submission" date="2018-09" db="EMBL/GenBank/DDBJ databases">
        <authorList>
            <person name="Grouzdev D.S."/>
            <person name="Krutkina M.S."/>
        </authorList>
    </citation>
    <scope>NUCLEOTIDE SEQUENCE [LARGE SCALE GENOMIC DNA]</scope>
    <source>
        <strain evidence="6 7">RmlP001</strain>
    </source>
</reference>
<dbReference type="EMBL" id="QYBC01000005">
    <property type="protein sequence ID" value="RYB05962.1"/>
    <property type="molecule type" value="Genomic_DNA"/>
</dbReference>
<reference evidence="6 7" key="2">
    <citation type="submission" date="2019-02" db="EMBL/GenBank/DDBJ databases">
        <title>'Lichenibacterium ramalinii' gen. nov. sp. nov., 'Lichenibacterium minor' gen. nov. sp. nov.</title>
        <authorList>
            <person name="Pankratov T."/>
        </authorList>
    </citation>
    <scope>NUCLEOTIDE SEQUENCE [LARGE SCALE GENOMIC DNA]</scope>
    <source>
        <strain evidence="6 7">RmlP001</strain>
    </source>
</reference>
<keyword evidence="6" id="KW-0282">Flagellum</keyword>
<dbReference type="InterPro" id="IPR046358">
    <property type="entry name" value="Flagellin_C"/>
</dbReference>
<keyword evidence="2 3" id="KW-0975">Bacterial flagellum</keyword>
<dbReference type="OrthoDB" id="8004955at2"/>
<feature type="domain" description="Flagellin N-terminal" evidence="4">
    <location>
        <begin position="4"/>
        <end position="136"/>
    </location>
</feature>
<dbReference type="GO" id="GO:0009288">
    <property type="term" value="C:bacterial-type flagellum"/>
    <property type="evidence" value="ECO:0007669"/>
    <property type="project" value="UniProtKB-SubCell"/>
</dbReference>
<feature type="domain" description="Flagellin C-terminal" evidence="5">
    <location>
        <begin position="266"/>
        <end position="348"/>
    </location>
</feature>
<comment type="caution">
    <text evidence="6">The sequence shown here is derived from an EMBL/GenBank/DDBJ whole genome shotgun (WGS) entry which is preliminary data.</text>
</comment>
<protein>
    <recommendedName>
        <fullName evidence="3">Flagellin</fullName>
    </recommendedName>
</protein>
<accession>A0A4Q2RGZ9</accession>
<keyword evidence="3" id="KW-0964">Secreted</keyword>
<dbReference type="RefSeq" id="WP_129218472.1">
    <property type="nucleotide sequence ID" value="NZ_QYBC01000005.1"/>
</dbReference>
<dbReference type="Gene3D" id="1.20.1330.10">
    <property type="entry name" value="f41 fragment of flagellin, N-terminal domain"/>
    <property type="match status" value="1"/>
</dbReference>
<evidence type="ECO:0000256" key="2">
    <source>
        <dbReference type="ARBA" id="ARBA00023143"/>
    </source>
</evidence>
<sequence>MTNVSSYALAASPRLTVSQAQQALSKAQVELSSGKFADIGLGLGSSSGNYVSLGNQQSRLQAIKDSNGTTASTLTAAYSGLDALRTTATSFLASLTQASGTGSVSGTLVATAGANLDSLIATLNTSVGGNAIFGGIDSGSAPMTAYTDGTPPSKSKAAVDASFASSFSGAKPADASNATISGQAMTDYLAKQFSTLFDTGYQGTWSSASGTVPTAQISATETVTTSVSANDTSFRQLAQAYATVKEFGGSNFGSAAGQAVIASATKLVSSAIAGLTQAQAGIGLSQAAVSDADDRMSTQIDYLSTQAQSMVAVDPAALATRISGLQTQIQASYEITSQLQQLSLVNYLK</sequence>
<dbReference type="PANTHER" id="PTHR42792">
    <property type="entry name" value="FLAGELLIN"/>
    <property type="match status" value="1"/>
</dbReference>
<dbReference type="Pfam" id="PF00700">
    <property type="entry name" value="Flagellin_C"/>
    <property type="match status" value="1"/>
</dbReference>
<dbReference type="InterPro" id="IPR001029">
    <property type="entry name" value="Flagellin_N"/>
</dbReference>
<evidence type="ECO:0000313" key="6">
    <source>
        <dbReference type="EMBL" id="RYB05962.1"/>
    </source>
</evidence>
<comment type="similarity">
    <text evidence="1 3">Belongs to the bacterial flagellin family.</text>
</comment>
<name>A0A4Q2RGZ9_9HYPH</name>
<gene>
    <name evidence="6" type="ORF">D3272_07130</name>
</gene>
<dbReference type="Proteomes" id="UP000289411">
    <property type="component" value="Unassembled WGS sequence"/>
</dbReference>
<keyword evidence="6" id="KW-0969">Cilium</keyword>
<comment type="function">
    <text evidence="3">Flagellin is the subunit protein which polymerizes to form the filaments of bacterial flagella.</text>
</comment>
<dbReference type="PANTHER" id="PTHR42792:SF1">
    <property type="entry name" value="FLAGELLAR HOOK-ASSOCIATED PROTEIN 3"/>
    <property type="match status" value="1"/>
</dbReference>
<proteinExistence type="inferred from homology"/>
<evidence type="ECO:0000256" key="1">
    <source>
        <dbReference type="ARBA" id="ARBA00005709"/>
    </source>
</evidence>
<dbReference type="GO" id="GO:0005576">
    <property type="term" value="C:extracellular region"/>
    <property type="evidence" value="ECO:0007669"/>
    <property type="project" value="UniProtKB-SubCell"/>
</dbReference>
<dbReference type="AlphaFoldDB" id="A0A4Q2RGZ9"/>
<evidence type="ECO:0000259" key="4">
    <source>
        <dbReference type="Pfam" id="PF00669"/>
    </source>
</evidence>
<keyword evidence="6" id="KW-0966">Cell projection</keyword>
<evidence type="ECO:0000259" key="5">
    <source>
        <dbReference type="Pfam" id="PF00700"/>
    </source>
</evidence>
<keyword evidence="7" id="KW-1185">Reference proteome</keyword>
<dbReference type="InterPro" id="IPR001492">
    <property type="entry name" value="Flagellin"/>
</dbReference>
<dbReference type="NCBIfam" id="NF004669">
    <property type="entry name" value="PRK06008.1"/>
    <property type="match status" value="1"/>
</dbReference>